<dbReference type="GO" id="GO:0006259">
    <property type="term" value="P:DNA metabolic process"/>
    <property type="evidence" value="ECO:0007669"/>
    <property type="project" value="InterPro"/>
</dbReference>
<proteinExistence type="predicted"/>
<organism evidence="1 2">
    <name type="scientific">Humidesulfovibrio mexicanus</name>
    <dbReference type="NCBI Taxonomy" id="147047"/>
    <lineage>
        <taxon>Bacteria</taxon>
        <taxon>Pseudomonadati</taxon>
        <taxon>Thermodesulfobacteriota</taxon>
        <taxon>Desulfovibrionia</taxon>
        <taxon>Desulfovibrionales</taxon>
        <taxon>Desulfovibrionaceae</taxon>
        <taxon>Humidesulfovibrio</taxon>
    </lineage>
</organism>
<dbReference type="GO" id="GO:0003677">
    <property type="term" value="F:DNA binding"/>
    <property type="evidence" value="ECO:0007669"/>
    <property type="project" value="InterPro"/>
</dbReference>
<dbReference type="OrthoDB" id="5326467at2"/>
<dbReference type="EMBL" id="FZOC01000004">
    <property type="protein sequence ID" value="SNR98961.1"/>
    <property type="molecule type" value="Genomic_DNA"/>
</dbReference>
<name>A0A239AUD4_9BACT</name>
<evidence type="ECO:0000313" key="2">
    <source>
        <dbReference type="Proteomes" id="UP000198324"/>
    </source>
</evidence>
<accession>A0A239AUD4</accession>
<keyword evidence="2" id="KW-1185">Reference proteome</keyword>
<dbReference type="Proteomes" id="UP000198324">
    <property type="component" value="Unassembled WGS sequence"/>
</dbReference>
<protein>
    <submittedName>
        <fullName evidence="1">Phage recombination protein Bet</fullName>
    </submittedName>
</protein>
<reference evidence="1 2" key="1">
    <citation type="submission" date="2017-06" db="EMBL/GenBank/DDBJ databases">
        <authorList>
            <person name="Kim H.J."/>
            <person name="Triplett B.A."/>
        </authorList>
    </citation>
    <scope>NUCLEOTIDE SEQUENCE [LARGE SCALE GENOMIC DNA]</scope>
    <source>
        <strain evidence="1 2">DSM 13116</strain>
    </source>
</reference>
<dbReference type="AlphaFoldDB" id="A0A239AUD4"/>
<sequence>MAQTVAVVDGTKGALLARMAEKFGVDKAKVGEILKATVFKQPKGKDGPAEEISNEQLAALLIVADQYGLNPFTKEIYAFPDKQKGIVPVIGVDGWNRIMNDHPAMDGIEFRYSETMAKADPDAKDCPEWIEVVIHRKDRSHPIVVREYLDECYRPAFEGQGQRGSYKIKGPWQSHTRRFLRHKALIQGVRIAFGFSGVYDEDEAERIAEARVVNMTRDMPAAIDTRPEPTLDLAALDRFNKQITEALPDEDMDILGEFIAATAAANGTDVNGLKMAAAGDNFGSFLTSFNAWKARRAPEETYLCPDRTDGTRFPASVCAKCPKAARCPEYGPEHAKQNG</sequence>
<dbReference type="RefSeq" id="WP_089274422.1">
    <property type="nucleotide sequence ID" value="NZ_FZOC01000004.1"/>
</dbReference>
<evidence type="ECO:0000313" key="1">
    <source>
        <dbReference type="EMBL" id="SNR98961.1"/>
    </source>
</evidence>
<gene>
    <name evidence="1" type="ORF">SAMN04488503_2213</name>
</gene>
<dbReference type="Pfam" id="PF03837">
    <property type="entry name" value="RecT"/>
    <property type="match status" value="1"/>
</dbReference>
<dbReference type="InterPro" id="IPR018330">
    <property type="entry name" value="RecT_fam"/>
</dbReference>